<proteinExistence type="predicted"/>
<accession>A0ABV8ZET1</accession>
<dbReference type="Proteomes" id="UP001596003">
    <property type="component" value="Unassembled WGS sequence"/>
</dbReference>
<keyword evidence="2" id="KW-1185">Reference proteome</keyword>
<sequence length="103" mass="11836">MDIREATKIVDFLRYKGFNFGMLEDTVVLKLLIDGQCSPNPIVNNRLLPSFSRKLTQFSVRNSYTIYGNTSILATTIVGYSQFRNIFLRENLLKKMYGFGKAL</sequence>
<name>A0ABV8ZET1_9FLAO</name>
<dbReference type="EMBL" id="JBHSFY010000005">
    <property type="protein sequence ID" value="MFC4477404.1"/>
    <property type="molecule type" value="Genomic_DNA"/>
</dbReference>
<organism evidence="1 2">
    <name type="scientific">Flavobacterium chungangensis</name>
    <dbReference type="NCBI Taxonomy" id="2708132"/>
    <lineage>
        <taxon>Bacteria</taxon>
        <taxon>Pseudomonadati</taxon>
        <taxon>Bacteroidota</taxon>
        <taxon>Flavobacteriia</taxon>
        <taxon>Flavobacteriales</taxon>
        <taxon>Flavobacteriaceae</taxon>
        <taxon>Flavobacterium</taxon>
    </lineage>
</organism>
<gene>
    <name evidence="1" type="ORF">ACFO3N_10060</name>
</gene>
<comment type="caution">
    <text evidence="1">The sequence shown here is derived from an EMBL/GenBank/DDBJ whole genome shotgun (WGS) entry which is preliminary data.</text>
</comment>
<evidence type="ECO:0000313" key="2">
    <source>
        <dbReference type="Proteomes" id="UP001596003"/>
    </source>
</evidence>
<reference evidence="2" key="1">
    <citation type="journal article" date="2019" name="Int. J. Syst. Evol. Microbiol.">
        <title>The Global Catalogue of Microorganisms (GCM) 10K type strain sequencing project: providing services to taxonomists for standard genome sequencing and annotation.</title>
        <authorList>
            <consortium name="The Broad Institute Genomics Platform"/>
            <consortium name="The Broad Institute Genome Sequencing Center for Infectious Disease"/>
            <person name="Wu L."/>
            <person name="Ma J."/>
        </authorList>
    </citation>
    <scope>NUCLEOTIDE SEQUENCE [LARGE SCALE GENOMIC DNA]</scope>
    <source>
        <strain evidence="2">NBRC 103627</strain>
    </source>
</reference>
<evidence type="ECO:0000313" key="1">
    <source>
        <dbReference type="EMBL" id="MFC4477404.1"/>
    </source>
</evidence>
<dbReference type="RefSeq" id="WP_379797378.1">
    <property type="nucleotide sequence ID" value="NZ_JBHSFY010000005.1"/>
</dbReference>
<protein>
    <submittedName>
        <fullName evidence="1">Uncharacterized protein</fullName>
    </submittedName>
</protein>